<feature type="transmembrane region" description="Helical" evidence="1">
    <location>
        <begin position="35"/>
        <end position="55"/>
    </location>
</feature>
<dbReference type="Pfam" id="PF11298">
    <property type="entry name" value="DUF3099"/>
    <property type="match status" value="1"/>
</dbReference>
<accession>A0ABP9PN07</accession>
<keyword evidence="1" id="KW-1133">Transmembrane helix</keyword>
<gene>
    <name evidence="2" type="ORF">GCM10023340_24540</name>
</gene>
<evidence type="ECO:0000313" key="3">
    <source>
        <dbReference type="Proteomes" id="UP001500221"/>
    </source>
</evidence>
<evidence type="ECO:0008006" key="4">
    <source>
        <dbReference type="Google" id="ProtNLM"/>
    </source>
</evidence>
<protein>
    <recommendedName>
        <fullName evidence="4">DUF3099 domain-containing protein</fullName>
    </recommendedName>
</protein>
<reference evidence="3" key="1">
    <citation type="journal article" date="2019" name="Int. J. Syst. Evol. Microbiol.">
        <title>The Global Catalogue of Microorganisms (GCM) 10K type strain sequencing project: providing services to taxonomists for standard genome sequencing and annotation.</title>
        <authorList>
            <consortium name="The Broad Institute Genomics Platform"/>
            <consortium name="The Broad Institute Genome Sequencing Center for Infectious Disease"/>
            <person name="Wu L."/>
            <person name="Ma J."/>
        </authorList>
    </citation>
    <scope>NUCLEOTIDE SEQUENCE [LARGE SCALE GENOMIC DNA]</scope>
    <source>
        <strain evidence="3">JCM 18459</strain>
    </source>
</reference>
<dbReference type="EMBL" id="BAABKG010000003">
    <property type="protein sequence ID" value="GAA5149361.1"/>
    <property type="molecule type" value="Genomic_DNA"/>
</dbReference>
<keyword evidence="3" id="KW-1185">Reference proteome</keyword>
<feature type="transmembrane region" description="Helical" evidence="1">
    <location>
        <begin position="61"/>
        <end position="83"/>
    </location>
</feature>
<dbReference type="RefSeq" id="WP_345458732.1">
    <property type="nucleotide sequence ID" value="NZ_BAABKG010000003.1"/>
</dbReference>
<proteinExistence type="predicted"/>
<dbReference type="InterPro" id="IPR021449">
    <property type="entry name" value="DUF3099"/>
</dbReference>
<keyword evidence="1" id="KW-0472">Membrane</keyword>
<evidence type="ECO:0000256" key="1">
    <source>
        <dbReference type="SAM" id="Phobius"/>
    </source>
</evidence>
<organism evidence="2 3">
    <name type="scientific">Nocardioides marinquilinus</name>
    <dbReference type="NCBI Taxonomy" id="1210400"/>
    <lineage>
        <taxon>Bacteria</taxon>
        <taxon>Bacillati</taxon>
        <taxon>Actinomycetota</taxon>
        <taxon>Actinomycetes</taxon>
        <taxon>Propionibacteriales</taxon>
        <taxon>Nocardioidaceae</taxon>
        <taxon>Nocardioides</taxon>
    </lineage>
</organism>
<name>A0ABP9PN07_9ACTN</name>
<evidence type="ECO:0000313" key="2">
    <source>
        <dbReference type="EMBL" id="GAA5149361.1"/>
    </source>
</evidence>
<dbReference type="Proteomes" id="UP001500221">
    <property type="component" value="Unassembled WGS sequence"/>
</dbReference>
<keyword evidence="1" id="KW-0812">Transmembrane</keyword>
<sequence>MSRSARTDRRTDDAIRITTAAEGREKDIRARQKRYLLSMSLRTLCFVGAIIASLAGVGWLWPILIAGAIILPYIAVVMANVAANHSDGFRLREGNFGAPELTSGSTGHREL</sequence>
<comment type="caution">
    <text evidence="2">The sequence shown here is derived from an EMBL/GenBank/DDBJ whole genome shotgun (WGS) entry which is preliminary data.</text>
</comment>